<proteinExistence type="predicted"/>
<dbReference type="AlphaFoldDB" id="A0A1U6J5V0"/>
<dbReference type="Pfam" id="PF03862">
    <property type="entry name" value="SpoVAC_SpoVAEB"/>
    <property type="match status" value="1"/>
</dbReference>
<evidence type="ECO:0000313" key="2">
    <source>
        <dbReference type="EMBL" id="SLK15662.1"/>
    </source>
</evidence>
<accession>A0A1U6J5V0</accession>
<dbReference type="STRING" id="1351755.CCH01_09220"/>
<dbReference type="OrthoDB" id="9797988at2"/>
<gene>
    <name evidence="2" type="ORF">CCH01_09220</name>
</gene>
<keyword evidence="1" id="KW-0472">Membrane</keyword>
<feature type="transmembrane region" description="Helical" evidence="1">
    <location>
        <begin position="91"/>
        <end position="112"/>
    </location>
</feature>
<keyword evidence="1" id="KW-1133">Transmembrane helix</keyword>
<keyword evidence="3" id="KW-1185">Reference proteome</keyword>
<dbReference type="PANTHER" id="PTHR38450:SF1">
    <property type="entry name" value="STAGE V SPORULATION PROTEIN AC"/>
    <property type="match status" value="1"/>
</dbReference>
<dbReference type="PANTHER" id="PTHR38450">
    <property type="entry name" value="STAGE V SPORULATION PROTEIN AC-RELATED"/>
    <property type="match status" value="1"/>
</dbReference>
<organism evidence="2 3">
    <name type="scientific">Clostridium chauvoei JF4335</name>
    <dbReference type="NCBI Taxonomy" id="1351755"/>
    <lineage>
        <taxon>Bacteria</taxon>
        <taxon>Bacillati</taxon>
        <taxon>Bacillota</taxon>
        <taxon>Clostridia</taxon>
        <taxon>Eubacteriales</taxon>
        <taxon>Clostridiaceae</taxon>
        <taxon>Clostridium</taxon>
    </lineage>
</organism>
<name>A0A1U6J5V0_9CLOT</name>
<protein>
    <submittedName>
        <fullName evidence="2">Putative Stage V sporulation protein AC</fullName>
    </submittedName>
</protein>
<dbReference type="Proteomes" id="UP000190476">
    <property type="component" value="Chromosome I"/>
</dbReference>
<keyword evidence="1" id="KW-0812">Transmembrane</keyword>
<sequence length="156" mass="16746">MAKKHSAKEQQIVNKFQTITKEAEPKPKLVTNCARAFLVGGVICTIGQVFQFLLLKYGFPEEEVKTILPIVLVFLGALLTGVGIYDKIANFGGAGTVVPITGFANAIVAPAIEFKKEGFVFGVAAKMFTIAGPVLVYGIGSSVIIGIVYYLIQIFM</sequence>
<feature type="transmembrane region" description="Helical" evidence="1">
    <location>
        <begin position="119"/>
        <end position="152"/>
    </location>
</feature>
<feature type="transmembrane region" description="Helical" evidence="1">
    <location>
        <begin position="67"/>
        <end position="85"/>
    </location>
</feature>
<reference evidence="3" key="1">
    <citation type="submission" date="2017-03" db="EMBL/GenBank/DDBJ databases">
        <authorList>
            <person name="Falquet L."/>
            <person name="Falquet L."/>
        </authorList>
    </citation>
    <scope>NUCLEOTIDE SEQUENCE [LARGE SCALE GENOMIC DNA]</scope>
</reference>
<dbReference type="GeneID" id="66301268"/>
<dbReference type="NCBIfam" id="TIGR02838">
    <property type="entry name" value="spore_V_AC"/>
    <property type="match status" value="1"/>
</dbReference>
<feature type="transmembrane region" description="Helical" evidence="1">
    <location>
        <begin position="36"/>
        <end position="55"/>
    </location>
</feature>
<dbReference type="EMBL" id="LT799839">
    <property type="protein sequence ID" value="SLK15662.1"/>
    <property type="molecule type" value="Genomic_DNA"/>
</dbReference>
<evidence type="ECO:0000256" key="1">
    <source>
        <dbReference type="SAM" id="Phobius"/>
    </source>
</evidence>
<evidence type="ECO:0000313" key="3">
    <source>
        <dbReference type="Proteomes" id="UP000190476"/>
    </source>
</evidence>
<dbReference type="InterPro" id="IPR014203">
    <property type="entry name" value="Spore_V_AC"/>
</dbReference>
<dbReference type="InterPro" id="IPR005562">
    <property type="entry name" value="SpoVA"/>
</dbReference>
<dbReference type="RefSeq" id="WP_079481242.1">
    <property type="nucleotide sequence ID" value="NZ_CBML010000006.1"/>
</dbReference>